<dbReference type="NCBIfam" id="TIGR04057">
    <property type="entry name" value="SusC_RagA_signa"/>
    <property type="match status" value="1"/>
</dbReference>
<keyword evidence="2 8" id="KW-0813">Transport</keyword>
<evidence type="ECO:0000256" key="9">
    <source>
        <dbReference type="RuleBase" id="RU003357"/>
    </source>
</evidence>
<keyword evidence="7 8" id="KW-0998">Cell outer membrane</keyword>
<evidence type="ECO:0000256" key="8">
    <source>
        <dbReference type="PROSITE-ProRule" id="PRU01360"/>
    </source>
</evidence>
<protein>
    <submittedName>
        <fullName evidence="13">TonB-dependent receptor</fullName>
    </submittedName>
</protein>
<comment type="caution">
    <text evidence="13">The sequence shown here is derived from an EMBL/GenBank/DDBJ whole genome shotgun (WGS) entry which is preliminary data.</text>
</comment>
<keyword evidence="13" id="KW-0675">Receptor</keyword>
<dbReference type="InterPro" id="IPR023997">
    <property type="entry name" value="TonB-dep_OMP_SusC/RagA_CS"/>
</dbReference>
<evidence type="ECO:0000259" key="11">
    <source>
        <dbReference type="Pfam" id="PF00593"/>
    </source>
</evidence>
<evidence type="ECO:0000256" key="1">
    <source>
        <dbReference type="ARBA" id="ARBA00004571"/>
    </source>
</evidence>
<evidence type="ECO:0000259" key="12">
    <source>
        <dbReference type="Pfam" id="PF07715"/>
    </source>
</evidence>
<dbReference type="InterPro" id="IPR039426">
    <property type="entry name" value="TonB-dep_rcpt-like"/>
</dbReference>
<evidence type="ECO:0000256" key="2">
    <source>
        <dbReference type="ARBA" id="ARBA00022448"/>
    </source>
</evidence>
<evidence type="ECO:0000256" key="10">
    <source>
        <dbReference type="SAM" id="SignalP"/>
    </source>
</evidence>
<gene>
    <name evidence="13" type="ORF">HH304_04015</name>
</gene>
<dbReference type="InterPro" id="IPR037066">
    <property type="entry name" value="Plug_dom_sf"/>
</dbReference>
<keyword evidence="3 8" id="KW-1134">Transmembrane beta strand</keyword>
<comment type="subcellular location">
    <subcellularLocation>
        <location evidence="1 8">Cell outer membrane</location>
        <topology evidence="1 8">Multi-pass membrane protein</topology>
    </subcellularLocation>
</comment>
<name>A0A848ISX0_9BACT</name>
<evidence type="ECO:0000313" key="13">
    <source>
        <dbReference type="EMBL" id="NMM47553.1"/>
    </source>
</evidence>
<dbReference type="InterPro" id="IPR012910">
    <property type="entry name" value="Plug_dom"/>
</dbReference>
<evidence type="ECO:0000256" key="3">
    <source>
        <dbReference type="ARBA" id="ARBA00022452"/>
    </source>
</evidence>
<dbReference type="GO" id="GO:0009279">
    <property type="term" value="C:cell outer membrane"/>
    <property type="evidence" value="ECO:0007669"/>
    <property type="project" value="UniProtKB-SubCell"/>
</dbReference>
<dbReference type="Gene3D" id="2.40.170.20">
    <property type="entry name" value="TonB-dependent receptor, beta-barrel domain"/>
    <property type="match status" value="1"/>
</dbReference>
<dbReference type="NCBIfam" id="TIGR04056">
    <property type="entry name" value="OMP_RagA_SusC"/>
    <property type="match status" value="1"/>
</dbReference>
<reference evidence="13 14" key="1">
    <citation type="submission" date="2020-04" db="EMBL/GenBank/DDBJ databases">
        <title>Flammeovirgaceae bacterium KN852 isolated from deep sea.</title>
        <authorList>
            <person name="Zhang D.-C."/>
        </authorList>
    </citation>
    <scope>NUCLEOTIDE SEQUENCE [LARGE SCALE GENOMIC DNA]</scope>
    <source>
        <strain evidence="13 14">KN852</strain>
    </source>
</reference>
<evidence type="ECO:0000256" key="4">
    <source>
        <dbReference type="ARBA" id="ARBA00022692"/>
    </source>
</evidence>
<dbReference type="FunFam" id="2.170.130.10:FF:000008">
    <property type="entry name" value="SusC/RagA family TonB-linked outer membrane protein"/>
    <property type="match status" value="1"/>
</dbReference>
<keyword evidence="4 8" id="KW-0812">Transmembrane</keyword>
<evidence type="ECO:0000256" key="5">
    <source>
        <dbReference type="ARBA" id="ARBA00023077"/>
    </source>
</evidence>
<evidence type="ECO:0000313" key="14">
    <source>
        <dbReference type="Proteomes" id="UP000559010"/>
    </source>
</evidence>
<keyword evidence="14" id="KW-1185">Reference proteome</keyword>
<dbReference type="AlphaFoldDB" id="A0A848ISX0"/>
<dbReference type="SUPFAM" id="SSF56935">
    <property type="entry name" value="Porins"/>
    <property type="match status" value="1"/>
</dbReference>
<dbReference type="FunFam" id="2.60.40.1120:FF:000003">
    <property type="entry name" value="Outer membrane protein Omp121"/>
    <property type="match status" value="1"/>
</dbReference>
<feature type="signal peptide" evidence="10">
    <location>
        <begin position="1"/>
        <end position="24"/>
    </location>
</feature>
<dbReference type="InterPro" id="IPR008969">
    <property type="entry name" value="CarboxyPept-like_regulatory"/>
</dbReference>
<organism evidence="13 14">
    <name type="scientific">Marinigracilibium pacificum</name>
    <dbReference type="NCBI Taxonomy" id="2729599"/>
    <lineage>
        <taxon>Bacteria</taxon>
        <taxon>Pseudomonadati</taxon>
        <taxon>Bacteroidota</taxon>
        <taxon>Cytophagia</taxon>
        <taxon>Cytophagales</taxon>
        <taxon>Flammeovirgaceae</taxon>
        <taxon>Marinigracilibium</taxon>
    </lineage>
</organism>
<dbReference type="PROSITE" id="PS52016">
    <property type="entry name" value="TONB_DEPENDENT_REC_3"/>
    <property type="match status" value="1"/>
</dbReference>
<accession>A0A848ISX0</accession>
<keyword evidence="6 8" id="KW-0472">Membrane</keyword>
<keyword evidence="10" id="KW-0732">Signal</keyword>
<evidence type="ECO:0000256" key="6">
    <source>
        <dbReference type="ARBA" id="ARBA00023136"/>
    </source>
</evidence>
<comment type="similarity">
    <text evidence="8 9">Belongs to the TonB-dependent receptor family.</text>
</comment>
<keyword evidence="5 9" id="KW-0798">TonB box</keyword>
<feature type="chain" id="PRO_5033004942" evidence="10">
    <location>
        <begin position="25"/>
        <end position="1133"/>
    </location>
</feature>
<dbReference type="Pfam" id="PF00593">
    <property type="entry name" value="TonB_dep_Rec_b-barrel"/>
    <property type="match status" value="1"/>
</dbReference>
<dbReference type="Gene3D" id="2.170.130.10">
    <property type="entry name" value="TonB-dependent receptor, plug domain"/>
    <property type="match status" value="1"/>
</dbReference>
<dbReference type="InterPro" id="IPR000531">
    <property type="entry name" value="Beta-barrel_TonB"/>
</dbReference>
<evidence type="ECO:0000256" key="7">
    <source>
        <dbReference type="ARBA" id="ARBA00023237"/>
    </source>
</evidence>
<dbReference type="InterPro" id="IPR036942">
    <property type="entry name" value="Beta-barrel_TonB_sf"/>
</dbReference>
<dbReference type="InterPro" id="IPR023996">
    <property type="entry name" value="TonB-dep_OMP_SusC/RagA"/>
</dbReference>
<proteinExistence type="inferred from homology"/>
<dbReference type="Pfam" id="PF07715">
    <property type="entry name" value="Plug"/>
    <property type="match status" value="1"/>
</dbReference>
<feature type="domain" description="TonB-dependent receptor-like beta-barrel" evidence="11">
    <location>
        <begin position="514"/>
        <end position="1080"/>
    </location>
</feature>
<dbReference type="Pfam" id="PF13715">
    <property type="entry name" value="CarbopepD_reg_2"/>
    <property type="match status" value="1"/>
</dbReference>
<feature type="domain" description="TonB-dependent receptor plug" evidence="12">
    <location>
        <begin position="224"/>
        <end position="345"/>
    </location>
</feature>
<sequence length="1133" mass="124882">MQKLRLKFLLNFYVLVFSAPVLFAGEHSYAKIDEQVKSVKEITVQLDLENASLRESFNEIENQTNLNFSYDEKLISSKEVNVSFNRKNATVENFLIHVSKLTNLKFKQVNTVISVQGINHTDNEVHVEVVLADLVVTGHVYDENGGGLPGATILEKGTANGTVTDVNGNYSITVNEGAILQFSFVGYETQEVNIGSRTSLDVTLYPALSTLEEVVVIGYGTQSRRDITTSVSSVSSEELEGVPVTGVDAMLQGRASGVQVVQNSGAPGAENYVRIRGNGSLLGQNRPLYIVDGVQMNNITTNVLDAGGQLTTSTNDINPNDIESVEILKDAAATAIYGARASNGVVLITTKRGKTGKSRFQLGMYTGMQKVSNKLDLLNGSQYVDFITESIANTNDLLGGNIEVPDFIEDTGINTDWQDEVFRSAPVSDFSLSMTGGSEKTQYFVSLGYFDQKGTIRNQAYDRFNARVNVDHQASKKLKIGNSITLSLSDNDRVFTDFNSLNPLATALVWNPNFPVYNEDGSYFLDPNNQDPLGNPVQLAEEITFNSKQKRVLGNVYAEYDIIEGLTFRTTFGVDYLNDRQQRFIPNTIEGFGNGAEATAANFEQILWSWENTLSYATSIGDDHSINALIGYSLLSREEYLLRAGGSLAGSNIVTTIAISNPSIPDNYLTNYGLVSYFGRVNYAYKDKYLVGATLRADGSSRFGENNRFGYFPSASVGWRISEESFMSGVNFINDFKLRGSLGVTGNQEGLSGDFPSLALYGTGIDYLSNFPGIAQTSIANPNLTWEETTQYDIGFDLTFLNSRVNIIADVYLKKTDNLLFFRQLPWSSGFSQDNGSNIGKMENKGLEIEMVTQNLKGEFTWTTSFNISFNRNKITSLPDFDPENPIGSDFSQQQPDAFGTDGTRSVFRVGESFGSFYGYKVLGVDPETGSIIYENLDGSVDENGNPTIGISDRQIFGNALPKHTGGFTNEFGYKGFTLNIFMQWSYGNDIYNQTAAVLESMTGYRNQGADVLNRWQNPGDMTDIPQARFEDPTGVAAIGANNREISDRFLEDGSFLRVKDIRLGYRFPNSIAEKLNLGSLDVYTSLRNAYTWTNYSGFDPESQNNSVVTAVGIDYLVQPQPRTFIVGLNVNF</sequence>
<dbReference type="Gene3D" id="2.60.40.1120">
    <property type="entry name" value="Carboxypeptidase-like, regulatory domain"/>
    <property type="match status" value="1"/>
</dbReference>
<dbReference type="SUPFAM" id="SSF49464">
    <property type="entry name" value="Carboxypeptidase regulatory domain-like"/>
    <property type="match status" value="1"/>
</dbReference>
<dbReference type="Proteomes" id="UP000559010">
    <property type="component" value="Unassembled WGS sequence"/>
</dbReference>
<dbReference type="RefSeq" id="WP_169678175.1">
    <property type="nucleotide sequence ID" value="NZ_JABBNU010000002.1"/>
</dbReference>
<dbReference type="EMBL" id="JABBNU010000002">
    <property type="protein sequence ID" value="NMM47553.1"/>
    <property type="molecule type" value="Genomic_DNA"/>
</dbReference>